<keyword evidence="2" id="KW-0560">Oxidoreductase</keyword>
<evidence type="ECO:0000256" key="2">
    <source>
        <dbReference type="ARBA" id="ARBA00023002"/>
    </source>
</evidence>
<dbReference type="PANTHER" id="PTHR42760">
    <property type="entry name" value="SHORT-CHAIN DEHYDROGENASES/REDUCTASES FAMILY MEMBER"/>
    <property type="match status" value="1"/>
</dbReference>
<dbReference type="Gene3D" id="3.40.50.720">
    <property type="entry name" value="NAD(P)-binding Rossmann-like Domain"/>
    <property type="match status" value="1"/>
</dbReference>
<organism evidence="4 5">
    <name type="scientific">Spongiibacter thalassae</name>
    <dbReference type="NCBI Taxonomy" id="2721624"/>
    <lineage>
        <taxon>Bacteria</taxon>
        <taxon>Pseudomonadati</taxon>
        <taxon>Pseudomonadota</taxon>
        <taxon>Gammaproteobacteria</taxon>
        <taxon>Cellvibrionales</taxon>
        <taxon>Spongiibacteraceae</taxon>
        <taxon>Spongiibacter</taxon>
    </lineage>
</organism>
<dbReference type="InterPro" id="IPR002347">
    <property type="entry name" value="SDR_fam"/>
</dbReference>
<dbReference type="EMBL" id="JAAWWK010000001">
    <property type="protein sequence ID" value="NKI15858.1"/>
    <property type="molecule type" value="Genomic_DNA"/>
</dbReference>
<evidence type="ECO:0000256" key="1">
    <source>
        <dbReference type="ARBA" id="ARBA00006484"/>
    </source>
</evidence>
<keyword evidence="5" id="KW-1185">Reference proteome</keyword>
<dbReference type="PROSITE" id="PS00061">
    <property type="entry name" value="ADH_SHORT"/>
    <property type="match status" value="1"/>
</dbReference>
<dbReference type="Pfam" id="PF00106">
    <property type="entry name" value="adh_short"/>
    <property type="match status" value="1"/>
</dbReference>
<accession>A0ABX1GBJ7</accession>
<reference evidence="4 5" key="1">
    <citation type="submission" date="2020-04" db="EMBL/GenBank/DDBJ databases">
        <authorList>
            <person name="Yoon J."/>
        </authorList>
    </citation>
    <scope>NUCLEOTIDE SEQUENCE [LARGE SCALE GENOMIC DNA]</scope>
    <source>
        <strain evidence="4 5">KMU-166</strain>
    </source>
</reference>
<name>A0ABX1GBJ7_9GAMM</name>
<evidence type="ECO:0000313" key="5">
    <source>
        <dbReference type="Proteomes" id="UP000765845"/>
    </source>
</evidence>
<sequence>MTINNKGSINTRIDLTGQIAMVTGASSGLGWQFARVLAAAGAKVIATGRRENKLRELEAVIRQDGGECQSVLMDMTDAENIMNAVDKAEVVFGRLTILVNNAGIPDSQLAMKMPVELIDRVLDTNLRGPFILSCEVARRFKSAGIHGRITNIASVAAYNYGGGGAALYSITKGAVVRMTEVLAVEWARFHINVNAIAPGTFHSEMTDGMLARVGDVSGNFPRNRICEPSQLDSTLLYLCAPASDCVTGTVIRVDDGQVAR</sequence>
<dbReference type="PANTHER" id="PTHR42760:SF133">
    <property type="entry name" value="3-OXOACYL-[ACYL-CARRIER-PROTEIN] REDUCTASE"/>
    <property type="match status" value="1"/>
</dbReference>
<dbReference type="RefSeq" id="WP_168448416.1">
    <property type="nucleotide sequence ID" value="NZ_JAAWWK010000001.1"/>
</dbReference>
<dbReference type="CDD" id="cd05233">
    <property type="entry name" value="SDR_c"/>
    <property type="match status" value="1"/>
</dbReference>
<dbReference type="InterPro" id="IPR020904">
    <property type="entry name" value="Sc_DH/Rdtase_CS"/>
</dbReference>
<evidence type="ECO:0000313" key="4">
    <source>
        <dbReference type="EMBL" id="NKI15858.1"/>
    </source>
</evidence>
<comment type="caution">
    <text evidence="4">The sequence shown here is derived from an EMBL/GenBank/DDBJ whole genome shotgun (WGS) entry which is preliminary data.</text>
</comment>
<dbReference type="InterPro" id="IPR036291">
    <property type="entry name" value="NAD(P)-bd_dom_sf"/>
</dbReference>
<dbReference type="PRINTS" id="PR00080">
    <property type="entry name" value="SDRFAMILY"/>
</dbReference>
<comment type="similarity">
    <text evidence="1 3">Belongs to the short-chain dehydrogenases/reductases (SDR) family.</text>
</comment>
<proteinExistence type="inferred from homology"/>
<dbReference type="PRINTS" id="PR00081">
    <property type="entry name" value="GDHRDH"/>
</dbReference>
<protein>
    <submittedName>
        <fullName evidence="4">SDR family NAD(P)-dependent oxidoreductase</fullName>
    </submittedName>
</protein>
<dbReference type="SUPFAM" id="SSF51735">
    <property type="entry name" value="NAD(P)-binding Rossmann-fold domains"/>
    <property type="match status" value="1"/>
</dbReference>
<evidence type="ECO:0000256" key="3">
    <source>
        <dbReference type="RuleBase" id="RU000363"/>
    </source>
</evidence>
<dbReference type="Proteomes" id="UP000765845">
    <property type="component" value="Unassembled WGS sequence"/>
</dbReference>
<gene>
    <name evidence="4" type="ORF">HCU74_00345</name>
</gene>